<evidence type="ECO:0000313" key="3">
    <source>
        <dbReference type="Proteomes" id="UP000524246"/>
    </source>
</evidence>
<reference evidence="2 3" key="1">
    <citation type="journal article" date="2020" name="Biotechnol. Biofuels">
        <title>New insights from the biogas microbiome by comprehensive genome-resolved metagenomics of nearly 1600 species originating from multiple anaerobic digesters.</title>
        <authorList>
            <person name="Campanaro S."/>
            <person name="Treu L."/>
            <person name="Rodriguez-R L.M."/>
            <person name="Kovalovszki A."/>
            <person name="Ziels R.M."/>
            <person name="Maus I."/>
            <person name="Zhu X."/>
            <person name="Kougias P.G."/>
            <person name="Basile A."/>
            <person name="Luo G."/>
            <person name="Schluter A."/>
            <person name="Konstantinidis K.T."/>
            <person name="Angelidaki I."/>
        </authorList>
    </citation>
    <scope>NUCLEOTIDE SEQUENCE [LARGE SCALE GENOMIC DNA]</scope>
    <source>
        <strain evidence="2">AS27yjCOA_65</strain>
    </source>
</reference>
<sequence length="426" mass="47223">SAGGASNRLDEFCGYAVDGYGTGKGEEEYGEADGSEGQAPSLKGACPPRQSVGVEMKLEGNQNVNRDLVVFVGSLKTGGAERAILNMVKRFPHDLHVRCRILLLCKDCTHELQNQISIPVESLGASGSISAYFALRKWLKRNRITCMQAHLVQCIIIGGLAAWNHSIKFIPIIHSFGTWKQQPTLRGRLRILLEKLVCRKRADRIIYVSNRVRQMHEEHYGYPKQKGEVIANILDDSEVVLANPGAGKCLRLISVGRVEKVKGFDWVLKSKSIRSLLNQGLEWTIVGDGSHLAAIKGLAQGLSGVHFTGRRTDVHELLKSHDVFFMPSLSEGLSVALLEACRSGLPLLATRVGSNDEVVEDGRNGRLIEPMDETALVDILKELFDKALLQRYANASRELFLERYNPEQLMERMTSILRCHANKGCI</sequence>
<organism evidence="2 3">
    <name type="scientific">SAR324 cluster bacterium</name>
    <dbReference type="NCBI Taxonomy" id="2024889"/>
    <lineage>
        <taxon>Bacteria</taxon>
        <taxon>Deltaproteobacteria</taxon>
        <taxon>SAR324 cluster</taxon>
    </lineage>
</organism>
<evidence type="ECO:0000259" key="1">
    <source>
        <dbReference type="Pfam" id="PF13439"/>
    </source>
</evidence>
<dbReference type="SUPFAM" id="SSF53756">
    <property type="entry name" value="UDP-Glycosyltransferase/glycogen phosphorylase"/>
    <property type="match status" value="1"/>
</dbReference>
<dbReference type="InterPro" id="IPR028098">
    <property type="entry name" value="Glyco_trans_4-like_N"/>
</dbReference>
<accession>A0A7X9FU81</accession>
<evidence type="ECO:0000313" key="2">
    <source>
        <dbReference type="EMBL" id="NMC64427.1"/>
    </source>
</evidence>
<dbReference type="EMBL" id="JAAZON010000670">
    <property type="protein sequence ID" value="NMC64427.1"/>
    <property type="molecule type" value="Genomic_DNA"/>
</dbReference>
<feature type="domain" description="Glycosyltransferase subfamily 4-like N-terminal" evidence="1">
    <location>
        <begin position="78"/>
        <end position="237"/>
    </location>
</feature>
<protein>
    <submittedName>
        <fullName evidence="2">Glycosyltransferase family 4 protein</fullName>
    </submittedName>
</protein>
<gene>
    <name evidence="2" type="ORF">GYA55_14780</name>
</gene>
<dbReference type="Pfam" id="PF13692">
    <property type="entry name" value="Glyco_trans_1_4"/>
    <property type="match status" value="1"/>
</dbReference>
<dbReference type="GO" id="GO:0016740">
    <property type="term" value="F:transferase activity"/>
    <property type="evidence" value="ECO:0007669"/>
    <property type="project" value="UniProtKB-KW"/>
</dbReference>
<proteinExistence type="predicted"/>
<dbReference type="Pfam" id="PF13439">
    <property type="entry name" value="Glyco_transf_4"/>
    <property type="match status" value="1"/>
</dbReference>
<comment type="caution">
    <text evidence="2">The sequence shown here is derived from an EMBL/GenBank/DDBJ whole genome shotgun (WGS) entry which is preliminary data.</text>
</comment>
<dbReference type="PANTHER" id="PTHR12526">
    <property type="entry name" value="GLYCOSYLTRANSFERASE"/>
    <property type="match status" value="1"/>
</dbReference>
<dbReference type="Proteomes" id="UP000524246">
    <property type="component" value="Unassembled WGS sequence"/>
</dbReference>
<dbReference type="AlphaFoldDB" id="A0A7X9FU81"/>
<dbReference type="CDD" id="cd03801">
    <property type="entry name" value="GT4_PimA-like"/>
    <property type="match status" value="1"/>
</dbReference>
<name>A0A7X9FU81_9DELT</name>
<feature type="non-terminal residue" evidence="2">
    <location>
        <position position="1"/>
    </location>
</feature>
<dbReference type="PANTHER" id="PTHR12526:SF630">
    <property type="entry name" value="GLYCOSYLTRANSFERASE"/>
    <property type="match status" value="1"/>
</dbReference>
<keyword evidence="2" id="KW-0808">Transferase</keyword>
<dbReference type="Gene3D" id="3.40.50.2000">
    <property type="entry name" value="Glycogen Phosphorylase B"/>
    <property type="match status" value="2"/>
</dbReference>